<dbReference type="PANTHER" id="PTHR43741:SF7">
    <property type="entry name" value="FMN-DEPENDENT NADH:QUINONE OXIDOREDUCTASE"/>
    <property type="match status" value="1"/>
</dbReference>
<dbReference type="EC" id="1.6.5.-" evidence="6"/>
<dbReference type="EMBL" id="FORR01000002">
    <property type="protein sequence ID" value="SFI85096.1"/>
    <property type="molecule type" value="Genomic_DNA"/>
</dbReference>
<accession>A0A1I3LKV2</accession>
<evidence type="ECO:0000256" key="2">
    <source>
        <dbReference type="ARBA" id="ARBA00022643"/>
    </source>
</evidence>
<gene>
    <name evidence="6" type="primary">azoR</name>
    <name evidence="8" type="ORF">SAMN05421852_102227</name>
</gene>
<feature type="binding site" evidence="6">
    <location>
        <begin position="102"/>
        <end position="105"/>
    </location>
    <ligand>
        <name>FMN</name>
        <dbReference type="ChEBI" id="CHEBI:58210"/>
    </ligand>
</feature>
<evidence type="ECO:0000256" key="4">
    <source>
        <dbReference type="ARBA" id="ARBA00023027"/>
    </source>
</evidence>
<dbReference type="HAMAP" id="MF_01216">
    <property type="entry name" value="Azoreductase_type1"/>
    <property type="match status" value="1"/>
</dbReference>
<dbReference type="PANTHER" id="PTHR43741">
    <property type="entry name" value="FMN-DEPENDENT NADH-AZOREDUCTASE 1"/>
    <property type="match status" value="1"/>
</dbReference>
<name>A0A1I3LKV2_9BACL</name>
<protein>
    <recommendedName>
        <fullName evidence="6">FMN dependent NADH:quinone oxidoreductase</fullName>
        <ecNumber evidence="6">1.6.5.-</ecNumber>
    </recommendedName>
    <alternativeName>
        <fullName evidence="6">Azo-dye reductase</fullName>
    </alternativeName>
    <alternativeName>
        <fullName evidence="6">FMN-dependent NADH-azo compound oxidoreductase</fullName>
    </alternativeName>
    <alternativeName>
        <fullName evidence="6">FMN-dependent NADH-azoreductase</fullName>
        <ecNumber evidence="6">1.7.1.17</ecNumber>
    </alternativeName>
</protein>
<dbReference type="InterPro" id="IPR029039">
    <property type="entry name" value="Flavoprotein-like_sf"/>
</dbReference>
<evidence type="ECO:0000256" key="6">
    <source>
        <dbReference type="HAMAP-Rule" id="MF_01216"/>
    </source>
</evidence>
<dbReference type="GO" id="GO:0009055">
    <property type="term" value="F:electron transfer activity"/>
    <property type="evidence" value="ECO:0007669"/>
    <property type="project" value="UniProtKB-UniRule"/>
</dbReference>
<sequence length="211" mass="23710">MATVLYITANPKPVHQSYSLSVAEEFLNAYRQVHPQDEVIELDLYKIDIPYIDLDVFSGWGKLQQGSAFEELSADEKAKVSRINELTEQFVAADKYVFVTPMWNFSIPPKMKAYIDTICIAGKTFKYTEQGPVGLLPTKKAVHIQARGGVYSEGPARDSEFGDRYIRAVLNFLGVTNVESVIVEGMNQMPQEAESIKAKAIEHAREVAKRF</sequence>
<evidence type="ECO:0000259" key="7">
    <source>
        <dbReference type="Pfam" id="PF02525"/>
    </source>
</evidence>
<proteinExistence type="inferred from homology"/>
<dbReference type="EC" id="1.7.1.17" evidence="6"/>
<dbReference type="GO" id="GO:0016655">
    <property type="term" value="F:oxidoreductase activity, acting on NAD(P)H, quinone or similar compound as acceptor"/>
    <property type="evidence" value="ECO:0007669"/>
    <property type="project" value="InterPro"/>
</dbReference>
<dbReference type="OrthoDB" id="9805013at2"/>
<keyword evidence="4 6" id="KW-0520">NAD</keyword>
<feature type="binding site" evidence="6">
    <location>
        <begin position="17"/>
        <end position="19"/>
    </location>
    <ligand>
        <name>FMN</name>
        <dbReference type="ChEBI" id="CHEBI:58210"/>
    </ligand>
</feature>
<dbReference type="STRING" id="46223.SAMN05421852_102227"/>
<evidence type="ECO:0000313" key="9">
    <source>
        <dbReference type="Proteomes" id="UP000199545"/>
    </source>
</evidence>
<keyword evidence="9" id="KW-1185">Reference proteome</keyword>
<evidence type="ECO:0000256" key="3">
    <source>
        <dbReference type="ARBA" id="ARBA00023002"/>
    </source>
</evidence>
<comment type="cofactor">
    <cofactor evidence="6">
        <name>FMN</name>
        <dbReference type="ChEBI" id="CHEBI:58210"/>
    </cofactor>
    <text evidence="6">Binds 1 FMN per subunit.</text>
</comment>
<keyword evidence="3 6" id="KW-0560">Oxidoreductase</keyword>
<dbReference type="GO" id="GO:0010181">
    <property type="term" value="F:FMN binding"/>
    <property type="evidence" value="ECO:0007669"/>
    <property type="project" value="UniProtKB-UniRule"/>
</dbReference>
<reference evidence="8 9" key="1">
    <citation type="submission" date="2016-10" db="EMBL/GenBank/DDBJ databases">
        <authorList>
            <person name="de Groot N.N."/>
        </authorList>
    </citation>
    <scope>NUCLEOTIDE SEQUENCE [LARGE SCALE GENOMIC DNA]</scope>
    <source>
        <strain evidence="8 9">DSM 44778</strain>
    </source>
</reference>
<dbReference type="Gene3D" id="3.40.50.360">
    <property type="match status" value="1"/>
</dbReference>
<dbReference type="SUPFAM" id="SSF52218">
    <property type="entry name" value="Flavoproteins"/>
    <property type="match status" value="1"/>
</dbReference>
<comment type="function">
    <text evidence="6">Also exhibits azoreductase activity. Catalyzes the reductive cleavage of the azo bond in aromatic azo compounds to the corresponding amines.</text>
</comment>
<comment type="catalytic activity">
    <reaction evidence="6">
        <text>2 a quinone + NADH + H(+) = 2 a 1,4-benzosemiquinone + NAD(+)</text>
        <dbReference type="Rhea" id="RHEA:65952"/>
        <dbReference type="ChEBI" id="CHEBI:15378"/>
        <dbReference type="ChEBI" id="CHEBI:57540"/>
        <dbReference type="ChEBI" id="CHEBI:57945"/>
        <dbReference type="ChEBI" id="CHEBI:132124"/>
        <dbReference type="ChEBI" id="CHEBI:134225"/>
    </reaction>
</comment>
<comment type="function">
    <text evidence="6">Quinone reductase that provides resistance to thiol-specific stress caused by electrophilic quinones.</text>
</comment>
<comment type="caution">
    <text evidence="6">Lacks conserved residue(s) required for the propagation of feature annotation.</text>
</comment>
<evidence type="ECO:0000256" key="1">
    <source>
        <dbReference type="ARBA" id="ARBA00022630"/>
    </source>
</evidence>
<feature type="domain" description="Flavodoxin-like fold" evidence="7">
    <location>
        <begin position="3"/>
        <end position="206"/>
    </location>
</feature>
<dbReference type="GO" id="GO:0016652">
    <property type="term" value="F:oxidoreductase activity, acting on NAD(P)H as acceptor"/>
    <property type="evidence" value="ECO:0007669"/>
    <property type="project" value="UniProtKB-UniRule"/>
</dbReference>
<comment type="similarity">
    <text evidence="6">Belongs to the azoreductase type 1 family.</text>
</comment>
<dbReference type="Pfam" id="PF02525">
    <property type="entry name" value="Flavodoxin_2"/>
    <property type="match status" value="1"/>
</dbReference>
<organism evidence="8 9">
    <name type="scientific">Thermoflavimicrobium dichotomicum</name>
    <dbReference type="NCBI Taxonomy" id="46223"/>
    <lineage>
        <taxon>Bacteria</taxon>
        <taxon>Bacillati</taxon>
        <taxon>Bacillota</taxon>
        <taxon>Bacilli</taxon>
        <taxon>Bacillales</taxon>
        <taxon>Thermoactinomycetaceae</taxon>
        <taxon>Thermoflavimicrobium</taxon>
    </lineage>
</organism>
<comment type="subunit">
    <text evidence="6">Homodimer.</text>
</comment>
<dbReference type="InterPro" id="IPR023048">
    <property type="entry name" value="NADH:quinone_OxRdtase_FMN_depd"/>
</dbReference>
<evidence type="ECO:0000256" key="5">
    <source>
        <dbReference type="ARBA" id="ARBA00048542"/>
    </source>
</evidence>
<dbReference type="InterPro" id="IPR003680">
    <property type="entry name" value="Flavodoxin_fold"/>
</dbReference>
<dbReference type="InterPro" id="IPR050104">
    <property type="entry name" value="FMN-dep_NADH:Q_OxRdtase_AzoR1"/>
</dbReference>
<comment type="catalytic activity">
    <reaction evidence="5">
        <text>N,N-dimethyl-1,4-phenylenediamine + anthranilate + 2 NAD(+) = 2-(4-dimethylaminophenyl)diazenylbenzoate + 2 NADH + 2 H(+)</text>
        <dbReference type="Rhea" id="RHEA:55872"/>
        <dbReference type="ChEBI" id="CHEBI:15378"/>
        <dbReference type="ChEBI" id="CHEBI:15783"/>
        <dbReference type="ChEBI" id="CHEBI:16567"/>
        <dbReference type="ChEBI" id="CHEBI:57540"/>
        <dbReference type="ChEBI" id="CHEBI:57945"/>
        <dbReference type="ChEBI" id="CHEBI:71579"/>
        <dbReference type="EC" id="1.7.1.17"/>
    </reaction>
    <physiologicalReaction direction="right-to-left" evidence="5">
        <dbReference type="Rhea" id="RHEA:55874"/>
    </physiologicalReaction>
</comment>
<dbReference type="AlphaFoldDB" id="A0A1I3LKV2"/>
<dbReference type="RefSeq" id="WP_093228043.1">
    <property type="nucleotide sequence ID" value="NZ_FORR01000002.1"/>
</dbReference>
<dbReference type="NCBIfam" id="NF010075">
    <property type="entry name" value="PRK13556.1"/>
    <property type="match status" value="1"/>
</dbReference>
<dbReference type="Proteomes" id="UP000199545">
    <property type="component" value="Unassembled WGS sequence"/>
</dbReference>
<keyword evidence="2 6" id="KW-0288">FMN</keyword>
<keyword evidence="1 6" id="KW-0285">Flavoprotein</keyword>
<evidence type="ECO:0000313" key="8">
    <source>
        <dbReference type="EMBL" id="SFI85096.1"/>
    </source>
</evidence>